<dbReference type="AlphaFoldDB" id="A0A9N9MJS7"/>
<keyword evidence="1" id="KW-0732">Signal</keyword>
<dbReference type="OrthoDB" id="6748340at2759"/>
<protein>
    <recommendedName>
        <fullName evidence="4">Secreted protein</fullName>
    </recommendedName>
</protein>
<evidence type="ECO:0000313" key="3">
    <source>
        <dbReference type="Proteomes" id="UP001152799"/>
    </source>
</evidence>
<proteinExistence type="predicted"/>
<name>A0A9N9MJS7_9CUCU</name>
<sequence length="144" mass="14686">MLRNSAMAVSSLRNFWLIALTLLYLTTTQASVLPTVLPDGSTTTNIQGPGTQTKIMGPDGSVIVAENPGGQIVHQETPGVFEPAGRILDEFFLGPAVPMFVPGEEARNAVAGSAAGTLATGNYVAQSGQDGAQSIAGGMVGLQG</sequence>
<feature type="chain" id="PRO_5040387056" description="Secreted protein" evidence="1">
    <location>
        <begin position="31"/>
        <end position="144"/>
    </location>
</feature>
<gene>
    <name evidence="2" type="ORF">CEUTPL_LOCUS6799</name>
</gene>
<dbReference type="EMBL" id="OU892279">
    <property type="protein sequence ID" value="CAG9766211.1"/>
    <property type="molecule type" value="Genomic_DNA"/>
</dbReference>
<evidence type="ECO:0000256" key="1">
    <source>
        <dbReference type="SAM" id="SignalP"/>
    </source>
</evidence>
<dbReference type="Proteomes" id="UP001152799">
    <property type="component" value="Chromosome 3"/>
</dbReference>
<reference evidence="2" key="1">
    <citation type="submission" date="2022-01" db="EMBL/GenBank/DDBJ databases">
        <authorList>
            <person name="King R."/>
        </authorList>
    </citation>
    <scope>NUCLEOTIDE SEQUENCE</scope>
</reference>
<evidence type="ECO:0008006" key="4">
    <source>
        <dbReference type="Google" id="ProtNLM"/>
    </source>
</evidence>
<organism evidence="2 3">
    <name type="scientific">Ceutorhynchus assimilis</name>
    <name type="common">cabbage seed weevil</name>
    <dbReference type="NCBI Taxonomy" id="467358"/>
    <lineage>
        <taxon>Eukaryota</taxon>
        <taxon>Metazoa</taxon>
        <taxon>Ecdysozoa</taxon>
        <taxon>Arthropoda</taxon>
        <taxon>Hexapoda</taxon>
        <taxon>Insecta</taxon>
        <taxon>Pterygota</taxon>
        <taxon>Neoptera</taxon>
        <taxon>Endopterygota</taxon>
        <taxon>Coleoptera</taxon>
        <taxon>Polyphaga</taxon>
        <taxon>Cucujiformia</taxon>
        <taxon>Curculionidae</taxon>
        <taxon>Ceutorhynchinae</taxon>
        <taxon>Ceutorhynchus</taxon>
    </lineage>
</organism>
<accession>A0A9N9MJS7</accession>
<feature type="signal peptide" evidence="1">
    <location>
        <begin position="1"/>
        <end position="30"/>
    </location>
</feature>
<keyword evidence="3" id="KW-1185">Reference proteome</keyword>
<evidence type="ECO:0000313" key="2">
    <source>
        <dbReference type="EMBL" id="CAG9766211.1"/>
    </source>
</evidence>